<dbReference type="PANTHER" id="PTHR10252">
    <property type="entry name" value="HISTONE-LIKE TRANSCRIPTION FACTOR CCAAT-RELATED"/>
    <property type="match status" value="1"/>
</dbReference>
<evidence type="ECO:0000313" key="6">
    <source>
        <dbReference type="RefSeq" id="XP_018025283.1"/>
    </source>
</evidence>
<sequence length="142" mass="15352">MESLEGDNSHSSSSDAGMDLDTARDAEATEAAEERESLDVALEQEPIADEDVAEVNDESNLGLKFPLARVKKIMKADPDLHLASQDAVFLIAKATELFVEVVAESAHHHTMKANRKTISGRDVMSCIELIDALAFLDGALND</sequence>
<dbReference type="Proteomes" id="UP000694843">
    <property type="component" value="Unplaced"/>
</dbReference>
<evidence type="ECO:0000256" key="2">
    <source>
        <dbReference type="ARBA" id="ARBA00023242"/>
    </source>
</evidence>
<keyword evidence="2" id="KW-0539">Nucleus</keyword>
<dbReference type="CDD" id="cd22929">
    <property type="entry name" value="HFD_POLE4-like"/>
    <property type="match status" value="1"/>
</dbReference>
<evidence type="ECO:0000259" key="4">
    <source>
        <dbReference type="Pfam" id="PF00808"/>
    </source>
</evidence>
<feature type="region of interest" description="Disordered" evidence="3">
    <location>
        <begin position="1"/>
        <end position="51"/>
    </location>
</feature>
<dbReference type="GO" id="GO:0046982">
    <property type="term" value="F:protein heterodimerization activity"/>
    <property type="evidence" value="ECO:0007669"/>
    <property type="project" value="InterPro"/>
</dbReference>
<feature type="compositionally biased region" description="Basic and acidic residues" evidence="3">
    <location>
        <begin position="21"/>
        <end position="38"/>
    </location>
</feature>
<evidence type="ECO:0000313" key="5">
    <source>
        <dbReference type="Proteomes" id="UP000694843"/>
    </source>
</evidence>
<dbReference type="Gene3D" id="1.10.20.10">
    <property type="entry name" value="Histone, subunit A"/>
    <property type="match status" value="1"/>
</dbReference>
<dbReference type="Pfam" id="PF00808">
    <property type="entry name" value="CBFD_NFYB_HMF"/>
    <property type="match status" value="1"/>
</dbReference>
<dbReference type="GeneID" id="108680877"/>
<reference evidence="6" key="1">
    <citation type="submission" date="2025-08" db="UniProtKB">
        <authorList>
            <consortium name="RefSeq"/>
        </authorList>
    </citation>
    <scope>IDENTIFICATION</scope>
    <source>
        <tissue evidence="6">Whole organism</tissue>
    </source>
</reference>
<name>A0A8B7PGL2_HYAAZ</name>
<dbReference type="OrthoDB" id="636685at2759"/>
<dbReference type="KEGG" id="hazt:108680877"/>
<keyword evidence="5" id="KW-1185">Reference proteome</keyword>
<organism evidence="5 6">
    <name type="scientific">Hyalella azteca</name>
    <name type="common">Amphipod</name>
    <dbReference type="NCBI Taxonomy" id="294128"/>
    <lineage>
        <taxon>Eukaryota</taxon>
        <taxon>Metazoa</taxon>
        <taxon>Ecdysozoa</taxon>
        <taxon>Arthropoda</taxon>
        <taxon>Crustacea</taxon>
        <taxon>Multicrustacea</taxon>
        <taxon>Malacostraca</taxon>
        <taxon>Eumalacostraca</taxon>
        <taxon>Peracarida</taxon>
        <taxon>Amphipoda</taxon>
        <taxon>Senticaudata</taxon>
        <taxon>Talitrida</taxon>
        <taxon>Talitroidea</taxon>
        <taxon>Hyalellidae</taxon>
        <taxon>Hyalella</taxon>
    </lineage>
</organism>
<feature type="domain" description="Transcription factor CBF/NF-Y/archaeal histone" evidence="4">
    <location>
        <begin position="64"/>
        <end position="127"/>
    </location>
</feature>
<accession>A0A8B7PGL2</accession>
<proteinExistence type="predicted"/>
<dbReference type="InterPro" id="IPR050568">
    <property type="entry name" value="Transcr_DNA_Rep_Reg"/>
</dbReference>
<dbReference type="GO" id="GO:0008622">
    <property type="term" value="C:epsilon DNA polymerase complex"/>
    <property type="evidence" value="ECO:0007669"/>
    <property type="project" value="TreeGrafter"/>
</dbReference>
<dbReference type="OMA" id="CIELIDA"/>
<dbReference type="RefSeq" id="XP_018025283.1">
    <property type="nucleotide sequence ID" value="XM_018169794.2"/>
</dbReference>
<dbReference type="AlphaFoldDB" id="A0A8B7PGL2"/>
<comment type="subcellular location">
    <subcellularLocation>
        <location evidence="1">Nucleus</location>
    </subcellularLocation>
</comment>
<dbReference type="InterPro" id="IPR003958">
    <property type="entry name" value="CBFA_NFYB_domain"/>
</dbReference>
<dbReference type="InterPro" id="IPR009072">
    <property type="entry name" value="Histone-fold"/>
</dbReference>
<evidence type="ECO:0000256" key="1">
    <source>
        <dbReference type="ARBA" id="ARBA00004123"/>
    </source>
</evidence>
<dbReference type="SUPFAM" id="SSF47113">
    <property type="entry name" value="Histone-fold"/>
    <property type="match status" value="1"/>
</dbReference>
<protein>
    <submittedName>
        <fullName evidence="6">DNA polymerase epsilon subunit 4</fullName>
    </submittedName>
</protein>
<gene>
    <name evidence="6" type="primary">LOC108680877</name>
</gene>
<dbReference type="PANTHER" id="PTHR10252:SF79">
    <property type="entry name" value="DNA POLYMERASE EPSILON SUBUNIT 4"/>
    <property type="match status" value="1"/>
</dbReference>
<evidence type="ECO:0000256" key="3">
    <source>
        <dbReference type="SAM" id="MobiDB-lite"/>
    </source>
</evidence>
<dbReference type="GO" id="GO:0006261">
    <property type="term" value="P:DNA-templated DNA replication"/>
    <property type="evidence" value="ECO:0007669"/>
    <property type="project" value="TreeGrafter"/>
</dbReference>